<proteinExistence type="predicted"/>
<sequence>MSQAEQQRVMHLRTEYVQSQEIAGKRKMKHRRGLIRRLIAFAVIVGAVCAFMLSSLASQGHQLNSALGQKAVLEKQLSASEQNAAQLKKHIQLLHDNNYIGEIVRRDYLLSKKGEIIFSKSGKSEH</sequence>
<dbReference type="GO" id="GO:0051301">
    <property type="term" value="P:cell division"/>
    <property type="evidence" value="ECO:0007669"/>
    <property type="project" value="InterPro"/>
</dbReference>
<dbReference type="InterPro" id="IPR007060">
    <property type="entry name" value="FtsL/DivIC"/>
</dbReference>
<dbReference type="EMBL" id="SRJD01000023">
    <property type="protein sequence ID" value="TGA96534.1"/>
    <property type="molecule type" value="Genomic_DNA"/>
</dbReference>
<organism evidence="3 4">
    <name type="scientific">Sporolactobacillus shoreae</name>
    <dbReference type="NCBI Taxonomy" id="1465501"/>
    <lineage>
        <taxon>Bacteria</taxon>
        <taxon>Bacillati</taxon>
        <taxon>Bacillota</taxon>
        <taxon>Bacilli</taxon>
        <taxon>Bacillales</taxon>
        <taxon>Sporolactobacillaceae</taxon>
        <taxon>Sporolactobacillus</taxon>
    </lineage>
</organism>
<dbReference type="OrthoDB" id="2991180at2"/>
<keyword evidence="2" id="KW-1133">Transmembrane helix</keyword>
<evidence type="ECO:0000256" key="1">
    <source>
        <dbReference type="SAM" id="Coils"/>
    </source>
</evidence>
<feature type="coiled-coil region" evidence="1">
    <location>
        <begin position="63"/>
        <end position="97"/>
    </location>
</feature>
<dbReference type="InterPro" id="IPR039076">
    <property type="entry name" value="DivIC"/>
</dbReference>
<feature type="transmembrane region" description="Helical" evidence="2">
    <location>
        <begin position="34"/>
        <end position="57"/>
    </location>
</feature>
<keyword evidence="2" id="KW-0812">Transmembrane</keyword>
<dbReference type="RefSeq" id="WP_135349652.1">
    <property type="nucleotide sequence ID" value="NZ_SRJD01000023.1"/>
</dbReference>
<dbReference type="PANTHER" id="PTHR40027">
    <property type="entry name" value="CELL DIVISION PROTEIN DIVIC"/>
    <property type="match status" value="1"/>
</dbReference>
<evidence type="ECO:0000313" key="3">
    <source>
        <dbReference type="EMBL" id="TGA96534.1"/>
    </source>
</evidence>
<dbReference type="Pfam" id="PF04977">
    <property type="entry name" value="DivIC"/>
    <property type="match status" value="1"/>
</dbReference>
<keyword evidence="2" id="KW-0472">Membrane</keyword>
<accession>A0A4Z0GIA3</accession>
<protein>
    <submittedName>
        <fullName evidence="3">DivIC</fullName>
    </submittedName>
</protein>
<keyword evidence="1" id="KW-0175">Coiled coil</keyword>
<evidence type="ECO:0000313" key="4">
    <source>
        <dbReference type="Proteomes" id="UP000298347"/>
    </source>
</evidence>
<reference evidence="3 4" key="1">
    <citation type="journal article" date="2015" name="Int. J. Syst. Evol. Microbiol.">
        <title>Sporolactobacillus shoreae sp. nov. and Sporolactobacillus spathodeae sp. nov., two spore-forming lactic acid bacteria isolated from tree barks in Thailand.</title>
        <authorList>
            <person name="Thamacharoensuk T."/>
            <person name="Kitahara M."/>
            <person name="Ohkuma M."/>
            <person name="Thongchul N."/>
            <person name="Tanasupawat S."/>
        </authorList>
    </citation>
    <scope>NUCLEOTIDE SEQUENCE [LARGE SCALE GENOMIC DNA]</scope>
    <source>
        <strain evidence="3 4">BK92</strain>
    </source>
</reference>
<dbReference type="Proteomes" id="UP000298347">
    <property type="component" value="Unassembled WGS sequence"/>
</dbReference>
<comment type="caution">
    <text evidence="3">The sequence shown here is derived from an EMBL/GenBank/DDBJ whole genome shotgun (WGS) entry which is preliminary data.</text>
</comment>
<name>A0A4Z0GIA3_9BACL</name>
<evidence type="ECO:0000256" key="2">
    <source>
        <dbReference type="SAM" id="Phobius"/>
    </source>
</evidence>
<dbReference type="PANTHER" id="PTHR40027:SF1">
    <property type="entry name" value="CELL DIVISION PROTEIN DIVIC"/>
    <property type="match status" value="1"/>
</dbReference>
<keyword evidence="4" id="KW-1185">Reference proteome</keyword>
<gene>
    <name evidence="3" type="ORF">E4665_15220</name>
</gene>
<dbReference type="AlphaFoldDB" id="A0A4Z0GIA3"/>